<accession>A0ABU1IUD9</accession>
<evidence type="ECO:0000259" key="8">
    <source>
        <dbReference type="PROSITE" id="PS50949"/>
    </source>
</evidence>
<evidence type="ECO:0000313" key="9">
    <source>
        <dbReference type="EMBL" id="MDR6242865.1"/>
    </source>
</evidence>
<dbReference type="InterPro" id="IPR036388">
    <property type="entry name" value="WH-like_DNA-bd_sf"/>
</dbReference>
<feature type="domain" description="HTH gntR-type" evidence="8">
    <location>
        <begin position="43"/>
        <end position="111"/>
    </location>
</feature>
<reference evidence="9 10" key="1">
    <citation type="submission" date="2023-07" db="EMBL/GenBank/DDBJ databases">
        <title>Genomic Encyclopedia of Type Strains, Phase IV (KMG-IV): sequencing the most valuable type-strain genomes for metagenomic binning, comparative biology and taxonomic classification.</title>
        <authorList>
            <person name="Goeker M."/>
        </authorList>
    </citation>
    <scope>NUCLEOTIDE SEQUENCE [LARGE SCALE GENOMIC DNA]</scope>
    <source>
        <strain evidence="9 10">DSM 22170</strain>
    </source>
</reference>
<dbReference type="Proteomes" id="UP001185028">
    <property type="component" value="Unassembled WGS sequence"/>
</dbReference>
<comment type="caution">
    <text evidence="9">The sequence shown here is derived from an EMBL/GenBank/DDBJ whole genome shotgun (WGS) entry which is preliminary data.</text>
</comment>
<dbReference type="Gene3D" id="3.40.640.10">
    <property type="entry name" value="Type I PLP-dependent aspartate aminotransferase-like (Major domain)"/>
    <property type="match status" value="1"/>
</dbReference>
<organism evidence="9 10">
    <name type="scientific">Paenibacillus hunanensis</name>
    <dbReference type="NCBI Taxonomy" id="539262"/>
    <lineage>
        <taxon>Bacteria</taxon>
        <taxon>Bacillati</taxon>
        <taxon>Bacillota</taxon>
        <taxon>Bacilli</taxon>
        <taxon>Bacillales</taxon>
        <taxon>Paenibacillaceae</taxon>
        <taxon>Paenibacillus</taxon>
    </lineage>
</organism>
<protein>
    <submittedName>
        <fullName evidence="9">DNA-binding transcriptional MocR family regulator</fullName>
    </submittedName>
</protein>
<keyword evidence="10" id="KW-1185">Reference proteome</keyword>
<dbReference type="SUPFAM" id="SSF46785">
    <property type="entry name" value="Winged helix' DNA-binding domain"/>
    <property type="match status" value="1"/>
</dbReference>
<keyword evidence="5" id="KW-0805">Transcription regulation</keyword>
<evidence type="ECO:0000256" key="6">
    <source>
        <dbReference type="ARBA" id="ARBA00023125"/>
    </source>
</evidence>
<dbReference type="InterPro" id="IPR000524">
    <property type="entry name" value="Tscrpt_reg_HTH_GntR"/>
</dbReference>
<keyword evidence="3" id="KW-0032">Aminotransferase</keyword>
<evidence type="ECO:0000256" key="4">
    <source>
        <dbReference type="ARBA" id="ARBA00022898"/>
    </source>
</evidence>
<dbReference type="InterPro" id="IPR036390">
    <property type="entry name" value="WH_DNA-bd_sf"/>
</dbReference>
<name>A0ABU1IUD9_9BACL</name>
<dbReference type="InterPro" id="IPR051446">
    <property type="entry name" value="HTH_trans_reg/aminotransferase"/>
</dbReference>
<dbReference type="InterPro" id="IPR004839">
    <property type="entry name" value="Aminotransferase_I/II_large"/>
</dbReference>
<keyword evidence="7" id="KW-0804">Transcription</keyword>
<keyword evidence="6 9" id="KW-0238">DNA-binding</keyword>
<dbReference type="PROSITE" id="PS50949">
    <property type="entry name" value="HTH_GNTR"/>
    <property type="match status" value="1"/>
</dbReference>
<dbReference type="InterPro" id="IPR015424">
    <property type="entry name" value="PyrdxlP-dep_Trfase"/>
</dbReference>
<evidence type="ECO:0000313" key="10">
    <source>
        <dbReference type="Proteomes" id="UP001185028"/>
    </source>
</evidence>
<dbReference type="CDD" id="cd00609">
    <property type="entry name" value="AAT_like"/>
    <property type="match status" value="1"/>
</dbReference>
<dbReference type="SMART" id="SM00345">
    <property type="entry name" value="HTH_GNTR"/>
    <property type="match status" value="1"/>
</dbReference>
<sequence>MTFSRDTISSKHIDALATTPQAASSFLSPATQQSVELPDTSARVSYRQISSYIEARIERGDWQAHERLPSVRQLSRDSGMHRLTVFKAYQHLKTQGTIYARSKSGYYVAPPAVHTLTNENELEPALFEGTMNELHRLPARYQFSQALIDPNLLPNHYFTEYTKKVFDLYPKLLGTYAHVQGDLELRELLARYFSQHSRFYLEPEELLITSGAQQAIFLIAEAWIRPGDYVLVESPTYATALDVFRQKGARFLEVSTDADGYNMEQIEQLMRQYRPRLFYVNPTFHNPTGLCIPAEQRKQLVDLAAQHQCLLIEDDTCSDMYFGAAPPPPLFAYDTEGYTVYIRSFSKYISPGLRIACIAARQPWMQMLISCKSLTDGGTPLLNQKVFLHYFMSDRLHRHLDTLRIALRIRMETMQTELQQSNWHYIEPQGGLNLWVELPPELSVSRLLSHALTEGISFVPGSLFDYGKRPSQHIRLSFSFANETLIQQGMRELIRIADEL</sequence>
<comment type="similarity">
    <text evidence="2">In the C-terminal section; belongs to the class-I pyridoxal-phosphate-dependent aminotransferase family.</text>
</comment>
<dbReference type="InterPro" id="IPR015421">
    <property type="entry name" value="PyrdxlP-dep_Trfase_major"/>
</dbReference>
<dbReference type="PANTHER" id="PTHR46577:SF1">
    <property type="entry name" value="HTH-TYPE TRANSCRIPTIONAL REGULATORY PROTEIN GABR"/>
    <property type="match status" value="1"/>
</dbReference>
<dbReference type="PANTHER" id="PTHR46577">
    <property type="entry name" value="HTH-TYPE TRANSCRIPTIONAL REGULATORY PROTEIN GABR"/>
    <property type="match status" value="1"/>
</dbReference>
<dbReference type="Pfam" id="PF00392">
    <property type="entry name" value="GntR"/>
    <property type="match status" value="1"/>
</dbReference>
<evidence type="ECO:0000256" key="7">
    <source>
        <dbReference type="ARBA" id="ARBA00023163"/>
    </source>
</evidence>
<keyword evidence="3" id="KW-0808">Transferase</keyword>
<evidence type="ECO:0000256" key="2">
    <source>
        <dbReference type="ARBA" id="ARBA00005384"/>
    </source>
</evidence>
<proteinExistence type="inferred from homology"/>
<dbReference type="EMBL" id="JAVDQH010000002">
    <property type="protein sequence ID" value="MDR6242865.1"/>
    <property type="molecule type" value="Genomic_DNA"/>
</dbReference>
<keyword evidence="4" id="KW-0663">Pyridoxal phosphate</keyword>
<comment type="cofactor">
    <cofactor evidence="1">
        <name>pyridoxal 5'-phosphate</name>
        <dbReference type="ChEBI" id="CHEBI:597326"/>
    </cofactor>
</comment>
<dbReference type="Gene3D" id="1.10.10.10">
    <property type="entry name" value="Winged helix-like DNA-binding domain superfamily/Winged helix DNA-binding domain"/>
    <property type="match status" value="1"/>
</dbReference>
<evidence type="ECO:0000256" key="5">
    <source>
        <dbReference type="ARBA" id="ARBA00023015"/>
    </source>
</evidence>
<evidence type="ECO:0000256" key="1">
    <source>
        <dbReference type="ARBA" id="ARBA00001933"/>
    </source>
</evidence>
<dbReference type="Gene3D" id="3.90.1150.10">
    <property type="entry name" value="Aspartate Aminotransferase, domain 1"/>
    <property type="match status" value="1"/>
</dbReference>
<dbReference type="CDD" id="cd07377">
    <property type="entry name" value="WHTH_GntR"/>
    <property type="match status" value="1"/>
</dbReference>
<evidence type="ECO:0000256" key="3">
    <source>
        <dbReference type="ARBA" id="ARBA00022576"/>
    </source>
</evidence>
<gene>
    <name evidence="9" type="ORF">JOC58_000749</name>
</gene>
<dbReference type="InterPro" id="IPR015422">
    <property type="entry name" value="PyrdxlP-dep_Trfase_small"/>
</dbReference>
<dbReference type="GO" id="GO:0003677">
    <property type="term" value="F:DNA binding"/>
    <property type="evidence" value="ECO:0007669"/>
    <property type="project" value="UniProtKB-KW"/>
</dbReference>
<dbReference type="SUPFAM" id="SSF53383">
    <property type="entry name" value="PLP-dependent transferases"/>
    <property type="match status" value="1"/>
</dbReference>
<dbReference type="RefSeq" id="WP_188774339.1">
    <property type="nucleotide sequence ID" value="NZ_BMMB01000002.1"/>
</dbReference>
<dbReference type="Pfam" id="PF00155">
    <property type="entry name" value="Aminotran_1_2"/>
    <property type="match status" value="1"/>
</dbReference>